<dbReference type="RefSeq" id="WP_242945024.1">
    <property type="nucleotide sequence ID" value="NZ_FRAJ01000004.1"/>
</dbReference>
<evidence type="ECO:0000259" key="6">
    <source>
        <dbReference type="Pfam" id="PF21715"/>
    </source>
</evidence>
<feature type="domain" description="Sugar-binding" evidence="5">
    <location>
        <begin position="105"/>
        <end position="352"/>
    </location>
</feature>
<keyword evidence="4" id="KW-0804">Transcription</keyword>
<keyword evidence="3" id="KW-0238">DNA-binding</keyword>
<name>A0A1M6MLU5_9FIRM</name>
<dbReference type="AlphaFoldDB" id="A0A1M6MLU5"/>
<dbReference type="Pfam" id="PF21715">
    <property type="entry name" value="CggR_N"/>
    <property type="match status" value="1"/>
</dbReference>
<dbReference type="Proteomes" id="UP000184082">
    <property type="component" value="Unassembled WGS sequence"/>
</dbReference>
<dbReference type="STRING" id="1121266.SAMN02745883_00603"/>
<dbReference type="InterPro" id="IPR007324">
    <property type="entry name" value="Sugar-bd_dom_put"/>
</dbReference>
<dbReference type="InterPro" id="IPR037171">
    <property type="entry name" value="NagB/RpiA_transferase-like"/>
</dbReference>
<dbReference type="PANTHER" id="PTHR34294">
    <property type="entry name" value="TRANSCRIPTIONAL REGULATOR-RELATED"/>
    <property type="match status" value="1"/>
</dbReference>
<dbReference type="Gene3D" id="3.40.50.1360">
    <property type="match status" value="1"/>
</dbReference>
<accession>A0A1M6MLU5</accession>
<dbReference type="SUPFAM" id="SSF46785">
    <property type="entry name" value="Winged helix' DNA-binding domain"/>
    <property type="match status" value="1"/>
</dbReference>
<evidence type="ECO:0000256" key="2">
    <source>
        <dbReference type="ARBA" id="ARBA00023015"/>
    </source>
</evidence>
<dbReference type="GO" id="GO:0003677">
    <property type="term" value="F:DNA binding"/>
    <property type="evidence" value="ECO:0007669"/>
    <property type="project" value="UniProtKB-KW"/>
</dbReference>
<feature type="domain" description="CggR N-terminal DNA binding" evidence="6">
    <location>
        <begin position="32"/>
        <end position="100"/>
    </location>
</feature>
<dbReference type="PANTHER" id="PTHR34294:SF5">
    <property type="entry name" value="CENTRAL GLYCOLYTIC GENES REGULATOR"/>
    <property type="match status" value="1"/>
</dbReference>
<dbReference type="EMBL" id="FRAJ01000004">
    <property type="protein sequence ID" value="SHJ84253.1"/>
    <property type="molecule type" value="Genomic_DNA"/>
</dbReference>
<evidence type="ECO:0000256" key="4">
    <source>
        <dbReference type="ARBA" id="ARBA00023163"/>
    </source>
</evidence>
<gene>
    <name evidence="7" type="ORF">SAMN02745883_00603</name>
</gene>
<protein>
    <submittedName>
        <fullName evidence="7">Central glycolytic genes regulator</fullName>
    </submittedName>
</protein>
<dbReference type="Gene3D" id="1.10.10.10">
    <property type="entry name" value="Winged helix-like DNA-binding domain superfamily/Winged helix DNA-binding domain"/>
    <property type="match status" value="1"/>
</dbReference>
<dbReference type="GO" id="GO:0030246">
    <property type="term" value="F:carbohydrate binding"/>
    <property type="evidence" value="ECO:0007669"/>
    <property type="project" value="InterPro"/>
</dbReference>
<organism evidence="7 8">
    <name type="scientific">Caminicella sporogenes DSM 14501</name>
    <dbReference type="NCBI Taxonomy" id="1121266"/>
    <lineage>
        <taxon>Bacteria</taxon>
        <taxon>Bacillati</taxon>
        <taxon>Bacillota</taxon>
        <taxon>Clostridia</taxon>
        <taxon>Peptostreptococcales</taxon>
        <taxon>Caminicellaceae</taxon>
        <taxon>Caminicella</taxon>
    </lineage>
</organism>
<dbReference type="InterPro" id="IPR036390">
    <property type="entry name" value="WH_DNA-bd_sf"/>
</dbReference>
<keyword evidence="8" id="KW-1185">Reference proteome</keyword>
<dbReference type="InterPro" id="IPR048715">
    <property type="entry name" value="CggR_N"/>
</dbReference>
<dbReference type="InterPro" id="IPR051054">
    <property type="entry name" value="SorC_transcr_regulators"/>
</dbReference>
<comment type="similarity">
    <text evidence="1">Belongs to the SorC transcriptional regulatory family.</text>
</comment>
<evidence type="ECO:0000313" key="7">
    <source>
        <dbReference type="EMBL" id="SHJ84253.1"/>
    </source>
</evidence>
<dbReference type="InterPro" id="IPR036388">
    <property type="entry name" value="WH-like_DNA-bd_sf"/>
</dbReference>
<proteinExistence type="inferred from homology"/>
<dbReference type="SUPFAM" id="SSF100950">
    <property type="entry name" value="NagB/RpiA/CoA transferase-like"/>
    <property type="match status" value="1"/>
</dbReference>
<keyword evidence="2" id="KW-0805">Transcription regulation</keyword>
<reference evidence="7 8" key="1">
    <citation type="submission" date="2016-11" db="EMBL/GenBank/DDBJ databases">
        <authorList>
            <person name="Jaros S."/>
            <person name="Januszkiewicz K."/>
            <person name="Wedrychowicz H."/>
        </authorList>
    </citation>
    <scope>NUCLEOTIDE SEQUENCE [LARGE SCALE GENOMIC DNA]</scope>
    <source>
        <strain evidence="7 8">DSM 14501</strain>
    </source>
</reference>
<evidence type="ECO:0000259" key="5">
    <source>
        <dbReference type="Pfam" id="PF04198"/>
    </source>
</evidence>
<evidence type="ECO:0000256" key="1">
    <source>
        <dbReference type="ARBA" id="ARBA00010466"/>
    </source>
</evidence>
<evidence type="ECO:0000313" key="8">
    <source>
        <dbReference type="Proteomes" id="UP000184082"/>
    </source>
</evidence>
<evidence type="ECO:0000256" key="3">
    <source>
        <dbReference type="ARBA" id="ARBA00023125"/>
    </source>
</evidence>
<sequence>MAYEKRDVDNEKSSMIYILNMIKNILPDYIEIIEKRYNMLEIISLLEPIGRRNLSNKMGLSERNIRTEANILKEQGLIEITSEGMNITKKGKDTIENLKYIFKELKGLKKIESKVKEILGIKRVFVVSDTIGDKKLVLKLLGDAVSNYLNEILKDGSVIGVTGGTTMYHVIEEFKAPKQNFHNVIVIPARGGVGKEVQYQANTLVQKLSDKLGCNYKTLYTPDSLSENAIQSLKNEPSIKEIIELIPKIDVLIFGIGRADKMARRRGLGEDEVRYLLEKGAVSEAFGYYFNEQGKIVHEISTIGINLEQFKKLKHVIAVAGGEEKTEAIISISKLNKELVLVTDERVAKKIILKYKEDVKNEC</sequence>
<dbReference type="Pfam" id="PF04198">
    <property type="entry name" value="Sugar-bind"/>
    <property type="match status" value="1"/>
</dbReference>